<feature type="transmembrane region" description="Helical" evidence="6">
    <location>
        <begin position="134"/>
        <end position="155"/>
    </location>
</feature>
<evidence type="ECO:0000259" key="7">
    <source>
        <dbReference type="Pfam" id="PF04138"/>
    </source>
</evidence>
<evidence type="ECO:0000256" key="1">
    <source>
        <dbReference type="ARBA" id="ARBA00004141"/>
    </source>
</evidence>
<dbReference type="PANTHER" id="PTHR38459:SF1">
    <property type="entry name" value="PROPHAGE BACTOPRENOL-LINKED GLUCOSE TRANSLOCASE HOMOLOG"/>
    <property type="match status" value="1"/>
</dbReference>
<gene>
    <name evidence="8" type="ORF">C6V83_07200</name>
</gene>
<feature type="domain" description="GtrA/DPMS transmembrane" evidence="7">
    <location>
        <begin position="6"/>
        <end position="157"/>
    </location>
</feature>
<dbReference type="EMBL" id="CP027433">
    <property type="protein sequence ID" value="AVM02086.1"/>
    <property type="molecule type" value="Genomic_DNA"/>
</dbReference>
<evidence type="ECO:0000256" key="6">
    <source>
        <dbReference type="SAM" id="Phobius"/>
    </source>
</evidence>
<dbReference type="GO" id="GO:0000271">
    <property type="term" value="P:polysaccharide biosynthetic process"/>
    <property type="evidence" value="ECO:0007669"/>
    <property type="project" value="InterPro"/>
</dbReference>
<dbReference type="InterPro" id="IPR051401">
    <property type="entry name" value="GtrA_CellWall_Glycosyl"/>
</dbReference>
<dbReference type="Pfam" id="PF04138">
    <property type="entry name" value="GtrA_DPMS_TM"/>
    <property type="match status" value="1"/>
</dbReference>
<feature type="transmembrane region" description="Helical" evidence="6">
    <location>
        <begin position="88"/>
        <end position="109"/>
    </location>
</feature>
<evidence type="ECO:0000313" key="8">
    <source>
        <dbReference type="EMBL" id="AVM02086.1"/>
    </source>
</evidence>
<organism evidence="8 9">
    <name type="scientific">Gordonia iterans</name>
    <dbReference type="NCBI Taxonomy" id="1004901"/>
    <lineage>
        <taxon>Bacteria</taxon>
        <taxon>Bacillati</taxon>
        <taxon>Actinomycetota</taxon>
        <taxon>Actinomycetes</taxon>
        <taxon>Mycobacteriales</taxon>
        <taxon>Gordoniaceae</taxon>
        <taxon>Gordonia</taxon>
    </lineage>
</organism>
<protein>
    <submittedName>
        <fullName evidence="8">GtrA family protein</fullName>
    </submittedName>
</protein>
<proteinExistence type="inferred from homology"/>
<sequence length="179" mass="20083">MHQFIRFSVIGASGVVVNMAVAIVMNKLNGGTVNAQNVIWSVPGTDFNFRFTALVWIVAFLVANVYNFQLNRTFTFKSAQHAAWWKEFWPFLAVGSVAAVIGLIIKIALTNPSSPIYLPDPPFHEEAGIASREYWSQLIAILVTVPVNFLVNKFWTFRAVRRKPIVEEEIDLDDVSAPD</sequence>
<dbReference type="InterPro" id="IPR007267">
    <property type="entry name" value="GtrA_DPMS_TM"/>
</dbReference>
<reference evidence="8 9" key="1">
    <citation type="submission" date="2018-03" db="EMBL/GenBank/DDBJ databases">
        <title>Characteristics and genome of n-alkane degrading marine bacteria Gordonia iterans isolated from crude oil contaminated in Tae-an, South Korea.</title>
        <authorList>
            <person name="Lee S.-S."/>
            <person name="Kim H."/>
        </authorList>
    </citation>
    <scope>NUCLEOTIDE SEQUENCE [LARGE SCALE GENOMIC DNA]</scope>
    <source>
        <strain evidence="8 9">Co17</strain>
    </source>
</reference>
<keyword evidence="3 6" id="KW-0812">Transmembrane</keyword>
<dbReference type="AlphaFoldDB" id="A0A2S0KKB2"/>
<keyword evidence="4 6" id="KW-1133">Transmembrane helix</keyword>
<comment type="subcellular location">
    <subcellularLocation>
        <location evidence="1">Membrane</location>
        <topology evidence="1">Multi-pass membrane protein</topology>
    </subcellularLocation>
</comment>
<feature type="transmembrane region" description="Helical" evidence="6">
    <location>
        <begin position="47"/>
        <end position="67"/>
    </location>
</feature>
<evidence type="ECO:0000256" key="3">
    <source>
        <dbReference type="ARBA" id="ARBA00022692"/>
    </source>
</evidence>
<accession>A0A2S0KKB2</accession>
<dbReference type="PANTHER" id="PTHR38459">
    <property type="entry name" value="PROPHAGE BACTOPRENOL-LINKED GLUCOSE TRANSLOCASE HOMOLOG"/>
    <property type="match status" value="1"/>
</dbReference>
<dbReference type="Proteomes" id="UP000239814">
    <property type="component" value="Chromosome"/>
</dbReference>
<dbReference type="RefSeq" id="WP_105943789.1">
    <property type="nucleotide sequence ID" value="NZ_CP027433.1"/>
</dbReference>
<name>A0A2S0KKB2_9ACTN</name>
<evidence type="ECO:0000313" key="9">
    <source>
        <dbReference type="Proteomes" id="UP000239814"/>
    </source>
</evidence>
<keyword evidence="5 6" id="KW-0472">Membrane</keyword>
<evidence type="ECO:0000256" key="2">
    <source>
        <dbReference type="ARBA" id="ARBA00009399"/>
    </source>
</evidence>
<dbReference type="KEGG" id="git:C6V83_07200"/>
<dbReference type="GO" id="GO:0005886">
    <property type="term" value="C:plasma membrane"/>
    <property type="evidence" value="ECO:0007669"/>
    <property type="project" value="TreeGrafter"/>
</dbReference>
<keyword evidence="9" id="KW-1185">Reference proteome</keyword>
<evidence type="ECO:0000256" key="5">
    <source>
        <dbReference type="ARBA" id="ARBA00023136"/>
    </source>
</evidence>
<comment type="similarity">
    <text evidence="2">Belongs to the GtrA family.</text>
</comment>
<feature type="transmembrane region" description="Helical" evidence="6">
    <location>
        <begin position="7"/>
        <end position="27"/>
    </location>
</feature>
<dbReference type="OrthoDB" id="9807815at2"/>
<evidence type="ECO:0000256" key="4">
    <source>
        <dbReference type="ARBA" id="ARBA00022989"/>
    </source>
</evidence>